<protein>
    <submittedName>
        <fullName evidence="5">Aldehyde dehydrogenase family protein</fullName>
    </submittedName>
</protein>
<evidence type="ECO:0000256" key="2">
    <source>
        <dbReference type="ARBA" id="ARBA00023002"/>
    </source>
</evidence>
<dbReference type="Pfam" id="PF00171">
    <property type="entry name" value="Aldedh"/>
    <property type="match status" value="1"/>
</dbReference>
<feature type="compositionally biased region" description="Polar residues" evidence="3">
    <location>
        <begin position="1"/>
        <end position="11"/>
    </location>
</feature>
<dbReference type="PANTHER" id="PTHR42991:SF1">
    <property type="entry name" value="ALDEHYDE DEHYDROGENASE"/>
    <property type="match status" value="1"/>
</dbReference>
<organism evidence="5 6">
    <name type="scientific">Tectimicrobiota bacterium</name>
    <dbReference type="NCBI Taxonomy" id="2528274"/>
    <lineage>
        <taxon>Bacteria</taxon>
        <taxon>Pseudomonadati</taxon>
        <taxon>Nitrospinota/Tectimicrobiota group</taxon>
        <taxon>Candidatus Tectimicrobiota</taxon>
    </lineage>
</organism>
<dbReference type="SUPFAM" id="SSF53720">
    <property type="entry name" value="ALDH-like"/>
    <property type="match status" value="1"/>
</dbReference>
<name>A0A932FZU2_UNCTE</name>
<dbReference type="InterPro" id="IPR016163">
    <property type="entry name" value="Ald_DH_C"/>
</dbReference>
<keyword evidence="2" id="KW-0560">Oxidoreductase</keyword>
<gene>
    <name evidence="5" type="ORF">HYY20_13295</name>
</gene>
<accession>A0A932FZU2</accession>
<dbReference type="Proteomes" id="UP000769766">
    <property type="component" value="Unassembled WGS sequence"/>
</dbReference>
<proteinExistence type="inferred from homology"/>
<dbReference type="Gene3D" id="3.40.309.10">
    <property type="entry name" value="Aldehyde Dehydrogenase, Chain A, domain 2"/>
    <property type="match status" value="1"/>
</dbReference>
<evidence type="ECO:0000313" key="5">
    <source>
        <dbReference type="EMBL" id="MBI2877844.1"/>
    </source>
</evidence>
<comment type="caution">
    <text evidence="5">The sequence shown here is derived from an EMBL/GenBank/DDBJ whole genome shotgun (WGS) entry which is preliminary data.</text>
</comment>
<feature type="region of interest" description="Disordered" evidence="3">
    <location>
        <begin position="1"/>
        <end position="31"/>
    </location>
</feature>
<feature type="domain" description="Aldehyde dehydrogenase" evidence="4">
    <location>
        <begin position="23"/>
        <end position="476"/>
    </location>
</feature>
<comment type="similarity">
    <text evidence="1">Belongs to the aldehyde dehydrogenase family.</text>
</comment>
<dbReference type="InterPro" id="IPR015590">
    <property type="entry name" value="Aldehyde_DH_dom"/>
</dbReference>
<dbReference type="PANTHER" id="PTHR42991">
    <property type="entry name" value="ALDEHYDE DEHYDROGENASE"/>
    <property type="match status" value="1"/>
</dbReference>
<reference evidence="5" key="1">
    <citation type="submission" date="2020-07" db="EMBL/GenBank/DDBJ databases">
        <title>Huge and variable diversity of episymbiotic CPR bacteria and DPANN archaea in groundwater ecosystems.</title>
        <authorList>
            <person name="He C.Y."/>
            <person name="Keren R."/>
            <person name="Whittaker M."/>
            <person name="Farag I.F."/>
            <person name="Doudna J."/>
            <person name="Cate J.H.D."/>
            <person name="Banfield J.F."/>
        </authorList>
    </citation>
    <scope>NUCLEOTIDE SEQUENCE</scope>
    <source>
        <strain evidence="5">NC_groundwater_672_Ag_B-0.1um_62_36</strain>
    </source>
</reference>
<evidence type="ECO:0000259" key="4">
    <source>
        <dbReference type="Pfam" id="PF00171"/>
    </source>
</evidence>
<dbReference type="InterPro" id="IPR051020">
    <property type="entry name" value="ALDH-related_metabolic_enz"/>
</dbReference>
<dbReference type="EMBL" id="JACPRF010000407">
    <property type="protein sequence ID" value="MBI2877844.1"/>
    <property type="molecule type" value="Genomic_DNA"/>
</dbReference>
<dbReference type="Gene3D" id="3.40.605.10">
    <property type="entry name" value="Aldehyde Dehydrogenase, Chain A, domain 1"/>
    <property type="match status" value="1"/>
</dbReference>
<dbReference type="FunFam" id="3.40.605.10:FF:000007">
    <property type="entry name" value="NAD/NADP-dependent betaine aldehyde dehydrogenase"/>
    <property type="match status" value="1"/>
</dbReference>
<evidence type="ECO:0000256" key="3">
    <source>
        <dbReference type="SAM" id="MobiDB-lite"/>
    </source>
</evidence>
<dbReference type="AlphaFoldDB" id="A0A932FZU2"/>
<evidence type="ECO:0000256" key="1">
    <source>
        <dbReference type="ARBA" id="ARBA00009986"/>
    </source>
</evidence>
<dbReference type="GO" id="GO:0008911">
    <property type="term" value="F:lactaldehyde dehydrogenase (NAD+) activity"/>
    <property type="evidence" value="ECO:0007669"/>
    <property type="project" value="TreeGrafter"/>
</dbReference>
<dbReference type="InterPro" id="IPR016162">
    <property type="entry name" value="Ald_DH_N"/>
</dbReference>
<sequence>MTTQETATPSHTRLLINGQPVPGQGEAYEHRNPYTDEPLALVTQASPGQMEEAIEAAGAAFQAYRKLPAYQRAELLLQVCRGIEARSAELARTIAREIAKPLKTARGEVARAISTFRQAAEEAGHLRGEVLPMDAVPVGQGWRGFSIRQPIGVVAAITPFNFPLNLAAHKIAPALAVGNTVVWKPAPQGPLTALLLGEILSEAGIPPGVVNILPAPPNVSELLVTHPQVAMVSFTGSVAVGQRIRQQAGGKRLILELGSNSGNLISAAANLEHAAAACAAGGFAYAGQVCISVQRIYVQQPAWDRFVALLLEKVRALKLGDPLDPTTDIGPLIDEPSARRSEAWIQEAIQGGARLLLGGKRQGKFLEPTVLTDVRPEMRVVCEEVFAPLVVLVPFEEWRQAIALTNQSRFGINAGVFTRDIQEAFQAIEELEVGSVIINGSSTFRADHMPYGGIKESGLGREGIRYTMEAMTEIKFAAFAPEP</sequence>
<evidence type="ECO:0000313" key="6">
    <source>
        <dbReference type="Proteomes" id="UP000769766"/>
    </source>
</evidence>
<dbReference type="InterPro" id="IPR016161">
    <property type="entry name" value="Ald_DH/histidinol_DH"/>
</dbReference>